<dbReference type="InterPro" id="IPR002938">
    <property type="entry name" value="FAD-bd"/>
</dbReference>
<dbReference type="Pfam" id="PF01494">
    <property type="entry name" value="FAD_binding_3"/>
    <property type="match status" value="1"/>
</dbReference>
<dbReference type="Gene3D" id="3.30.70.2450">
    <property type="match status" value="1"/>
</dbReference>
<evidence type="ECO:0000313" key="6">
    <source>
        <dbReference type="EMBL" id="KAL0064069.1"/>
    </source>
</evidence>
<keyword evidence="3" id="KW-0274">FAD</keyword>
<comment type="caution">
    <text evidence="6">The sequence shown here is derived from an EMBL/GenBank/DDBJ whole genome shotgun (WGS) entry which is preliminary data.</text>
</comment>
<accession>A0ABR2ZSC5</accession>
<gene>
    <name evidence="6" type="ORF">AAF712_009035</name>
</gene>
<sequence>MAKNCASVLIDPPVCPKLPILPTGLALALLLLRNGLSVRIIEKNAQFGRGQRGAGIMPRTLELSKILGILSDFENLEVAPVPPMRTYTSPEGDGPVSETNFVERLPDQPHYHRINGLVIGQDDHMAFLGKILDSEYGCKVEFFTELVTFEQNESNAVAHIKTPNSETLEEARFDYLIGADGGRSVNTFLVGDIEVKKGWTGDYWNAWGNRGLRFVTLRPYKRGGNYCNFFVVGGTGIDREKAMVDRDYLVEQILTTIGKDRGLEFGDVVASAMWTAKARMAESYGTGRVFLVGDAAHIHSPTGAQGLNSGVQDCSGTSLGVVKANSTFDMRQLGINYRGGSLVLDEYHESIEETVDPYRDGHDSKALAGDRAPEVPGLVRVSKGEQATASLYDILDVVSHWVLIFGESGSDTRAVLDLVKSYPEGTLKCVIVLPRGSDVSQSSGEDDTVVLDHEGYAYRHYHAQEKEQRVVAIRPDGVRFDYALVTSVYRADGLLSISVQWYEGKTV</sequence>
<proteinExistence type="predicted"/>
<dbReference type="Gene3D" id="3.50.50.60">
    <property type="entry name" value="FAD/NAD(P)-binding domain"/>
    <property type="match status" value="1"/>
</dbReference>
<keyword evidence="7" id="KW-1185">Reference proteome</keyword>
<evidence type="ECO:0000256" key="1">
    <source>
        <dbReference type="ARBA" id="ARBA00001974"/>
    </source>
</evidence>
<evidence type="ECO:0000256" key="4">
    <source>
        <dbReference type="ARBA" id="ARBA00023002"/>
    </source>
</evidence>
<evidence type="ECO:0000259" key="5">
    <source>
        <dbReference type="Pfam" id="PF01494"/>
    </source>
</evidence>
<dbReference type="PANTHER" id="PTHR43004">
    <property type="entry name" value="TRK SYSTEM POTASSIUM UPTAKE PROTEIN"/>
    <property type="match status" value="1"/>
</dbReference>
<dbReference type="PANTHER" id="PTHR43004:SF19">
    <property type="entry name" value="BINDING MONOOXYGENASE, PUTATIVE (JCVI)-RELATED"/>
    <property type="match status" value="1"/>
</dbReference>
<evidence type="ECO:0000256" key="3">
    <source>
        <dbReference type="ARBA" id="ARBA00022827"/>
    </source>
</evidence>
<dbReference type="SUPFAM" id="SSF51905">
    <property type="entry name" value="FAD/NAD(P)-binding domain"/>
    <property type="match status" value="1"/>
</dbReference>
<dbReference type="PRINTS" id="PR00420">
    <property type="entry name" value="RNGMNOXGNASE"/>
</dbReference>
<dbReference type="EMBL" id="JBBXMP010000068">
    <property type="protein sequence ID" value="KAL0064069.1"/>
    <property type="molecule type" value="Genomic_DNA"/>
</dbReference>
<feature type="domain" description="FAD-binding" evidence="5">
    <location>
        <begin position="22"/>
        <end position="314"/>
    </location>
</feature>
<dbReference type="InterPro" id="IPR050641">
    <property type="entry name" value="RIFMO-like"/>
</dbReference>
<dbReference type="Proteomes" id="UP001437256">
    <property type="component" value="Unassembled WGS sequence"/>
</dbReference>
<name>A0ABR2ZSC5_9AGAR</name>
<keyword evidence="2" id="KW-0285">Flavoprotein</keyword>
<keyword evidence="4" id="KW-0560">Oxidoreductase</keyword>
<organism evidence="6 7">
    <name type="scientific">Marasmius tenuissimus</name>
    <dbReference type="NCBI Taxonomy" id="585030"/>
    <lineage>
        <taxon>Eukaryota</taxon>
        <taxon>Fungi</taxon>
        <taxon>Dikarya</taxon>
        <taxon>Basidiomycota</taxon>
        <taxon>Agaricomycotina</taxon>
        <taxon>Agaricomycetes</taxon>
        <taxon>Agaricomycetidae</taxon>
        <taxon>Agaricales</taxon>
        <taxon>Marasmiineae</taxon>
        <taxon>Marasmiaceae</taxon>
        <taxon>Marasmius</taxon>
    </lineage>
</organism>
<protein>
    <recommendedName>
        <fullName evidence="5">FAD-binding domain-containing protein</fullName>
    </recommendedName>
</protein>
<evidence type="ECO:0000313" key="7">
    <source>
        <dbReference type="Proteomes" id="UP001437256"/>
    </source>
</evidence>
<comment type="cofactor">
    <cofactor evidence="1">
        <name>FAD</name>
        <dbReference type="ChEBI" id="CHEBI:57692"/>
    </cofactor>
</comment>
<evidence type="ECO:0000256" key="2">
    <source>
        <dbReference type="ARBA" id="ARBA00022630"/>
    </source>
</evidence>
<dbReference type="InterPro" id="IPR036188">
    <property type="entry name" value="FAD/NAD-bd_sf"/>
</dbReference>
<reference evidence="6 7" key="1">
    <citation type="submission" date="2024-05" db="EMBL/GenBank/DDBJ databases">
        <title>A draft genome resource for the thread blight pathogen Marasmius tenuissimus strain MS-2.</title>
        <authorList>
            <person name="Yulfo-Soto G.E."/>
            <person name="Baruah I.K."/>
            <person name="Amoako-Attah I."/>
            <person name="Bukari Y."/>
            <person name="Meinhardt L.W."/>
            <person name="Bailey B.A."/>
            <person name="Cohen S.P."/>
        </authorList>
    </citation>
    <scope>NUCLEOTIDE SEQUENCE [LARGE SCALE GENOMIC DNA]</scope>
    <source>
        <strain evidence="6 7">MS-2</strain>
    </source>
</reference>